<dbReference type="Proteomes" id="UP000326582">
    <property type="component" value="Chromosome 1"/>
</dbReference>
<evidence type="ECO:0000313" key="1">
    <source>
        <dbReference type="EMBL" id="QFZ25683.1"/>
    </source>
</evidence>
<reference evidence="2" key="1">
    <citation type="journal article" date="2019" name="MBio">
        <title>Comparative genomics for the elucidation of multidrug resistance (MDR) in Candida lusitaniae.</title>
        <authorList>
            <person name="Kannan A."/>
            <person name="Asner S.A."/>
            <person name="Trachsel E."/>
            <person name="Kelly S."/>
            <person name="Parker J."/>
            <person name="Sanglard D."/>
        </authorList>
    </citation>
    <scope>NUCLEOTIDE SEQUENCE [LARGE SCALE GENOMIC DNA]</scope>
    <source>
        <strain evidence="2">P1</strain>
    </source>
</reference>
<evidence type="ECO:0000313" key="2">
    <source>
        <dbReference type="Proteomes" id="UP000326582"/>
    </source>
</evidence>
<accession>A0ACD0WDS3</accession>
<sequence length="582" mass="68507">MAKRLSLAEKYAQSKQSTTTKSPESSIKHYTLLRSPYRRRSPKKFTYSPKLQNLTSQIPELKPHIPKLDNIQINGNWKARSPIRPIRKPILLTPNRIKRTSSLYKVLPYESNNLNLGTNGIRKDRSWRSKKDSSQGLVREGVFQKLKNFLSKFSLEEQERKNLEFEALRESAKNVLSFPVNERSQRENESPLRSRRRFQDDDDEVDAMVQKAKLQLEKNKRSEEKQELLQIIEKEKLERKNLQEDYERRIYLMEQTHKARIQELSQEIENLTYKASSHYQEIEAQRLKELESSVMKENESFLLQQKENEERLQLIKARFERKEEELKAKEERLEEMKKEIENSRREMNNVPATKQSSIAPTTVHRTSSFSVLEEEGANGTQVNDLATDVETINRASKINEIQVINFYDTMQKISERIIQKETDFSPNERLLLESLEAIVNSLDEHMSISPTDQDEYTAKLDEYSSFFDKFNPLLKENPQQAHQTYNRTTLKGIEESFERLSKSLKRKLTKRAFQLRDLESQYDKTRISEYDYNQPKIDQAVQVLKRKTILIAQQKKTISLLDRLGLLTSTIHKIRSSLAEIM</sequence>
<proteinExistence type="predicted"/>
<keyword evidence="2" id="KW-1185">Reference proteome</keyword>
<name>A0ACD0WDS3_CLALS</name>
<protein>
    <submittedName>
        <fullName evidence="1">Uncharacterized protein</fullName>
    </submittedName>
</protein>
<organism evidence="1 2">
    <name type="scientific">Clavispora lusitaniae</name>
    <name type="common">Candida lusitaniae</name>
    <dbReference type="NCBI Taxonomy" id="36911"/>
    <lineage>
        <taxon>Eukaryota</taxon>
        <taxon>Fungi</taxon>
        <taxon>Dikarya</taxon>
        <taxon>Ascomycota</taxon>
        <taxon>Saccharomycotina</taxon>
        <taxon>Pichiomycetes</taxon>
        <taxon>Metschnikowiaceae</taxon>
        <taxon>Clavispora</taxon>
    </lineage>
</organism>
<dbReference type="EMBL" id="CP038484">
    <property type="protein sequence ID" value="QFZ25683.1"/>
    <property type="molecule type" value="Genomic_DNA"/>
</dbReference>
<gene>
    <name evidence="1" type="ORF">EJF14_10786</name>
</gene>